<comment type="caution">
    <text evidence="1">The sequence shown here is derived from an EMBL/GenBank/DDBJ whole genome shotgun (WGS) entry which is preliminary data.</text>
</comment>
<dbReference type="Proteomes" id="UP001595721">
    <property type="component" value="Unassembled WGS sequence"/>
</dbReference>
<keyword evidence="2" id="KW-1185">Reference proteome</keyword>
<evidence type="ECO:0000313" key="2">
    <source>
        <dbReference type="Proteomes" id="UP001595721"/>
    </source>
</evidence>
<reference evidence="2" key="1">
    <citation type="journal article" date="2019" name="Int. J. Syst. Evol. Microbiol.">
        <title>The Global Catalogue of Microorganisms (GCM) 10K type strain sequencing project: providing services to taxonomists for standard genome sequencing and annotation.</title>
        <authorList>
            <consortium name="The Broad Institute Genomics Platform"/>
            <consortium name="The Broad Institute Genome Sequencing Center for Infectious Disease"/>
            <person name="Wu L."/>
            <person name="Ma J."/>
        </authorList>
    </citation>
    <scope>NUCLEOTIDE SEQUENCE [LARGE SCALE GENOMIC DNA]</scope>
    <source>
        <strain evidence="2">KCTC 42899</strain>
    </source>
</reference>
<sequence>MPAYGQSENRRKVDPVLADLILAGQSAQAYVLDGMRTVAGTAIGVNGAGTTAIDQNVPATGLAGFTSPDVAPSFTALMARAARWRDAGQGQRGVIIGDNGFGGQLIDAWDINNPTNPVGRNQLYWMREAKRLADSMQIGLSCPYVWLFQGTSAKDDPGADYRARFDTAHGQTLAQAESLFGARPRLIVVVNGGDVNTIGDLYATPATQYRIGLDYDGIIATWQRAYPIEDRNIHINGQAQLLIGETAEWAMAETEAGHAWNITYQVMKSGAQVVVGFDLRPGETLLNRAGLYDSFGGAATCPHYGFEADGGIVGVQPDLQGDSVTITLANPAAGWLRFAHQVQDCAAMADAAGMTMSAHRTTLFGSHSRASRYLPGETLWRSLPGFRGTFQGDIFRPEDGT</sequence>
<evidence type="ECO:0000313" key="1">
    <source>
        <dbReference type="EMBL" id="MFC3527428.1"/>
    </source>
</evidence>
<protein>
    <recommendedName>
        <fullName evidence="3">Sialate O-acetylesterase domain-containing protein</fullName>
    </recommendedName>
</protein>
<name>A0ABV7R1K2_9RHOB</name>
<accession>A0ABV7R1K2</accession>
<proteinExistence type="predicted"/>
<gene>
    <name evidence="1" type="ORF">ACFOMH_04520</name>
</gene>
<dbReference type="EMBL" id="JBHRXJ010000002">
    <property type="protein sequence ID" value="MFC3527428.1"/>
    <property type="molecule type" value="Genomic_DNA"/>
</dbReference>
<organism evidence="1 2">
    <name type="scientific">Paracoccus mangrovi</name>
    <dbReference type="NCBI Taxonomy" id="1715645"/>
    <lineage>
        <taxon>Bacteria</taxon>
        <taxon>Pseudomonadati</taxon>
        <taxon>Pseudomonadota</taxon>
        <taxon>Alphaproteobacteria</taxon>
        <taxon>Rhodobacterales</taxon>
        <taxon>Paracoccaceae</taxon>
        <taxon>Paracoccus</taxon>
    </lineage>
</organism>
<evidence type="ECO:0008006" key="3">
    <source>
        <dbReference type="Google" id="ProtNLM"/>
    </source>
</evidence>